<dbReference type="AlphaFoldDB" id="J9D647"/>
<evidence type="ECO:0000313" key="1">
    <source>
        <dbReference type="EMBL" id="EJX08191.1"/>
    </source>
</evidence>
<comment type="caution">
    <text evidence="1">The sequence shown here is derived from an EMBL/GenBank/DDBJ whole genome shotgun (WGS) entry which is preliminary data.</text>
</comment>
<name>J9D647_9ZZZZ</name>
<gene>
    <name evidence="1" type="ORF">EVA_03698</name>
</gene>
<proteinExistence type="predicted"/>
<protein>
    <submittedName>
        <fullName evidence="1">Uncharacterized protein</fullName>
    </submittedName>
</protein>
<accession>J9D647</accession>
<sequence>MRGNAETSPFLSFLLLLIRRNHRFFLYMVDCSYG</sequence>
<organism evidence="1">
    <name type="scientific">gut metagenome</name>
    <dbReference type="NCBI Taxonomy" id="749906"/>
    <lineage>
        <taxon>unclassified sequences</taxon>
        <taxon>metagenomes</taxon>
        <taxon>organismal metagenomes</taxon>
    </lineage>
</organism>
<reference evidence="1" key="1">
    <citation type="journal article" date="2012" name="PLoS ONE">
        <title>Gene sets for utilization of primary and secondary nutrition supplies in the distal gut of endangered iberian lynx.</title>
        <authorList>
            <person name="Alcaide M."/>
            <person name="Messina E."/>
            <person name="Richter M."/>
            <person name="Bargiela R."/>
            <person name="Peplies J."/>
            <person name="Huws S.A."/>
            <person name="Newbold C.J."/>
            <person name="Golyshin P.N."/>
            <person name="Simon M.A."/>
            <person name="Lopez G."/>
            <person name="Yakimov M.M."/>
            <person name="Ferrer M."/>
        </authorList>
    </citation>
    <scope>NUCLEOTIDE SEQUENCE</scope>
</reference>
<dbReference type="EMBL" id="AMCI01000683">
    <property type="protein sequence ID" value="EJX08191.1"/>
    <property type="molecule type" value="Genomic_DNA"/>
</dbReference>